<dbReference type="GO" id="GO:0009289">
    <property type="term" value="C:pilus"/>
    <property type="evidence" value="ECO:0007669"/>
    <property type="project" value="UniProtKB-SubCell"/>
</dbReference>
<dbReference type="Proteomes" id="UP001248822">
    <property type="component" value="Unassembled WGS sequence"/>
</dbReference>
<evidence type="ECO:0000256" key="1">
    <source>
        <dbReference type="ARBA" id="ARBA00004561"/>
    </source>
</evidence>
<name>A0AAE4DKX5_9ENTR</name>
<evidence type="ECO:0000313" key="7">
    <source>
        <dbReference type="Proteomes" id="UP001248822"/>
    </source>
</evidence>
<dbReference type="PANTHER" id="PTHR33420:SF12">
    <property type="entry name" value="FIMBRIN-LIKE PROTEIN FIMI-RELATED"/>
    <property type="match status" value="1"/>
</dbReference>
<dbReference type="InterPro" id="IPR050263">
    <property type="entry name" value="Bact_Fimbrial_Adh_Pro"/>
</dbReference>
<feature type="domain" description="Fimbrial-type adhesion" evidence="5">
    <location>
        <begin position="220"/>
        <end position="370"/>
    </location>
</feature>
<evidence type="ECO:0000256" key="2">
    <source>
        <dbReference type="ARBA" id="ARBA00006671"/>
    </source>
</evidence>
<gene>
    <name evidence="6" type="ORF">O7047_04025</name>
</gene>
<evidence type="ECO:0000259" key="5">
    <source>
        <dbReference type="Pfam" id="PF00419"/>
    </source>
</evidence>
<organism evidence="6 7">
    <name type="scientific">Pseudenterobacter timonensis</name>
    <dbReference type="NCBI Taxonomy" id="1755099"/>
    <lineage>
        <taxon>Bacteria</taxon>
        <taxon>Pseudomonadati</taxon>
        <taxon>Pseudomonadota</taxon>
        <taxon>Gammaproteobacteria</taxon>
        <taxon>Enterobacterales</taxon>
        <taxon>Enterobacteriaceae</taxon>
        <taxon>Pseudenterobacter</taxon>
    </lineage>
</organism>
<protein>
    <submittedName>
        <fullName evidence="6">Fimbrial protein</fullName>
    </submittedName>
</protein>
<dbReference type="InterPro" id="IPR036937">
    <property type="entry name" value="Adhesion_dom_fimbrial_sf"/>
</dbReference>
<dbReference type="RefSeq" id="WP_310824883.1">
    <property type="nucleotide sequence ID" value="NZ_JAQGEC010000002.1"/>
</dbReference>
<comment type="subcellular location">
    <subcellularLocation>
        <location evidence="1">Fimbrium</location>
    </subcellularLocation>
</comment>
<dbReference type="PANTHER" id="PTHR33420">
    <property type="entry name" value="FIMBRIAL SUBUNIT ELFA-RELATED"/>
    <property type="match status" value="1"/>
</dbReference>
<evidence type="ECO:0000256" key="3">
    <source>
        <dbReference type="ARBA" id="ARBA00022729"/>
    </source>
</evidence>
<reference evidence="6" key="1">
    <citation type="submission" date="2022-12" db="EMBL/GenBank/DDBJ databases">
        <title>NDM-1 containing novel ST 2018 Pseudenterobacter timonensis.</title>
        <authorList>
            <person name="Halder G."/>
            <person name="Mandal S."/>
            <person name="Dutta S."/>
        </authorList>
    </citation>
    <scope>NUCLEOTIDE SEQUENCE</scope>
    <source>
        <strain evidence="6">CNCI147</strain>
    </source>
</reference>
<proteinExistence type="inferred from homology"/>
<dbReference type="InterPro" id="IPR000259">
    <property type="entry name" value="Adhesion_dom_fimbrial"/>
</dbReference>
<evidence type="ECO:0000256" key="4">
    <source>
        <dbReference type="ARBA" id="ARBA00023263"/>
    </source>
</evidence>
<dbReference type="Gene3D" id="2.60.40.1090">
    <property type="entry name" value="Fimbrial-type adhesion domain"/>
    <property type="match status" value="1"/>
</dbReference>
<accession>A0AAE4DKX5</accession>
<keyword evidence="3" id="KW-0732">Signal</keyword>
<dbReference type="InterPro" id="IPR008966">
    <property type="entry name" value="Adhesion_dom_sf"/>
</dbReference>
<dbReference type="EMBL" id="JAQGEC010000002">
    <property type="protein sequence ID" value="MDR9889402.1"/>
    <property type="molecule type" value="Genomic_DNA"/>
</dbReference>
<keyword evidence="4" id="KW-0281">Fimbrium</keyword>
<dbReference type="GO" id="GO:0043709">
    <property type="term" value="P:cell adhesion involved in single-species biofilm formation"/>
    <property type="evidence" value="ECO:0007669"/>
    <property type="project" value="TreeGrafter"/>
</dbReference>
<comment type="similarity">
    <text evidence="2">Belongs to the fimbrial protein family.</text>
</comment>
<dbReference type="AlphaFoldDB" id="A0AAE4DKX5"/>
<evidence type="ECO:0000313" key="6">
    <source>
        <dbReference type="EMBL" id="MDR9889402.1"/>
    </source>
</evidence>
<comment type="caution">
    <text evidence="6">The sequence shown here is derived from an EMBL/GenBank/DDBJ whole genome shotgun (WGS) entry which is preliminary data.</text>
</comment>
<dbReference type="Pfam" id="PF00419">
    <property type="entry name" value="Fimbrial"/>
    <property type="match status" value="1"/>
</dbReference>
<dbReference type="SUPFAM" id="SSF49401">
    <property type="entry name" value="Bacterial adhesins"/>
    <property type="match status" value="1"/>
</dbReference>
<sequence length="371" mass="40276">MKLKGYLTHAIWAKILATVLLLVQNYAWGDECHFGWKGEGGTSTIINTQVSSPVYFHEVPQGQYPGGGIIIGGPYEASLSPALWSKCDAGDDGDQMSNIVYGASGRGADGKTLWPTNLPGIYYAVRVYSPINSGSWFQNLQNGVWENIPVHVNHTEDHNWKIQISLVQMSTFLGNPNNITVITPKEASKIGGMAIGNHTDSDNLPWWFNVTTNSFRIPVAASTCQTAMVNNGTNNVDFGEVMFSTVRTGWYPHQAFNLQLRGCNNVVAIQYKVSSTKTDGTSKSGTLMLNTLTSNAAAGVGVSINQTFSADPSGHGEPFINDPNYIYVPLPNAGAGASNDLPFEAYFERDQSQELKAGNFKALATFTINYL</sequence>